<keyword evidence="1" id="KW-0472">Membrane</keyword>
<reference evidence="2" key="1">
    <citation type="submission" date="2020-04" db="EMBL/GenBank/DDBJ databases">
        <authorList>
            <person name="Zhang T."/>
        </authorList>
    </citation>
    <scope>NUCLEOTIDE SEQUENCE</scope>
    <source>
        <strain evidence="2">HKST-UBA17</strain>
    </source>
</reference>
<keyword evidence="1" id="KW-0812">Transmembrane</keyword>
<feature type="transmembrane region" description="Helical" evidence="1">
    <location>
        <begin position="47"/>
        <end position="70"/>
    </location>
</feature>
<feature type="transmembrane region" description="Helical" evidence="1">
    <location>
        <begin position="76"/>
        <end position="98"/>
    </location>
</feature>
<gene>
    <name evidence="2" type="ORF">KC685_04950</name>
</gene>
<accession>A0A955KWZ6</accession>
<feature type="transmembrane region" description="Helical" evidence="1">
    <location>
        <begin position="6"/>
        <end position="27"/>
    </location>
</feature>
<evidence type="ECO:0000256" key="1">
    <source>
        <dbReference type="SAM" id="Phobius"/>
    </source>
</evidence>
<protein>
    <submittedName>
        <fullName evidence="2">Uncharacterized protein</fullName>
    </submittedName>
</protein>
<dbReference type="Proteomes" id="UP000741282">
    <property type="component" value="Unassembled WGS sequence"/>
</dbReference>
<comment type="caution">
    <text evidence="2">The sequence shown here is derived from an EMBL/GenBank/DDBJ whole genome shotgun (WGS) entry which is preliminary data.</text>
</comment>
<feature type="transmembrane region" description="Helical" evidence="1">
    <location>
        <begin position="110"/>
        <end position="129"/>
    </location>
</feature>
<dbReference type="AlphaFoldDB" id="A0A955KWZ6"/>
<evidence type="ECO:0000313" key="2">
    <source>
        <dbReference type="EMBL" id="MCA9377237.1"/>
    </source>
</evidence>
<evidence type="ECO:0000313" key="3">
    <source>
        <dbReference type="Proteomes" id="UP000741282"/>
    </source>
</evidence>
<reference evidence="2" key="2">
    <citation type="journal article" date="2021" name="Microbiome">
        <title>Successional dynamics and alternative stable states in a saline activated sludge microbial community over 9 years.</title>
        <authorList>
            <person name="Wang Y."/>
            <person name="Ye J."/>
            <person name="Ju F."/>
            <person name="Liu L."/>
            <person name="Boyd J.A."/>
            <person name="Deng Y."/>
            <person name="Parks D.H."/>
            <person name="Jiang X."/>
            <person name="Yin X."/>
            <person name="Woodcroft B.J."/>
            <person name="Tyson G.W."/>
            <person name="Hugenholtz P."/>
            <person name="Polz M.F."/>
            <person name="Zhang T."/>
        </authorList>
    </citation>
    <scope>NUCLEOTIDE SEQUENCE</scope>
    <source>
        <strain evidence="2">HKST-UBA17</strain>
    </source>
</reference>
<keyword evidence="1" id="KW-1133">Transmembrane helix</keyword>
<name>A0A955KWZ6_9BACT</name>
<sequence>MENFLLQISGLVAVIIAWVFVVTPAICSGIDPKRQTITNATKKSKRVSFIISFGLVFSAIFQSIFALYLIDRFDLSFSNIGILVYLSTNIATMFLAFFHIERHPKLHIFFAIYYFIVSPISYGLIGSSISGSSNHLFELSILMILLYGFGELVLLYKYRGGALAEIWPILLLSIWTMVFTIA</sequence>
<organism evidence="2 3">
    <name type="scientific">Candidatus Dojkabacteria bacterium</name>
    <dbReference type="NCBI Taxonomy" id="2099670"/>
    <lineage>
        <taxon>Bacteria</taxon>
        <taxon>Candidatus Dojkabacteria</taxon>
    </lineage>
</organism>
<feature type="transmembrane region" description="Helical" evidence="1">
    <location>
        <begin position="162"/>
        <end position="181"/>
    </location>
</feature>
<feature type="transmembrane region" description="Helical" evidence="1">
    <location>
        <begin position="135"/>
        <end position="155"/>
    </location>
</feature>
<dbReference type="EMBL" id="JAGQLN010000031">
    <property type="protein sequence ID" value="MCA9377237.1"/>
    <property type="molecule type" value="Genomic_DNA"/>
</dbReference>
<proteinExistence type="predicted"/>